<organism evidence="1 2">
    <name type="scientific">Romanomermis culicivorax</name>
    <name type="common">Nematode worm</name>
    <dbReference type="NCBI Taxonomy" id="13658"/>
    <lineage>
        <taxon>Eukaryota</taxon>
        <taxon>Metazoa</taxon>
        <taxon>Ecdysozoa</taxon>
        <taxon>Nematoda</taxon>
        <taxon>Enoplea</taxon>
        <taxon>Dorylaimia</taxon>
        <taxon>Mermithida</taxon>
        <taxon>Mermithoidea</taxon>
        <taxon>Mermithidae</taxon>
        <taxon>Romanomermis</taxon>
    </lineage>
</organism>
<proteinExistence type="predicted"/>
<evidence type="ECO:0000313" key="1">
    <source>
        <dbReference type="Proteomes" id="UP000887565"/>
    </source>
</evidence>
<dbReference type="Proteomes" id="UP000887565">
    <property type="component" value="Unplaced"/>
</dbReference>
<dbReference type="WBParaSite" id="nRc.2.0.1.t39865-RA">
    <property type="protein sequence ID" value="nRc.2.0.1.t39865-RA"/>
    <property type="gene ID" value="nRc.2.0.1.g39865"/>
</dbReference>
<dbReference type="AlphaFoldDB" id="A0A915KP87"/>
<sequence length="68" mass="7911">MYLITLSPSIPNLSNQRNVRHSNVFNRKNAVPQFLQVEPKKIFFADLAFNESQKVLGMISRIISYRTE</sequence>
<name>A0A915KP87_ROMCU</name>
<keyword evidence="1" id="KW-1185">Reference proteome</keyword>
<protein>
    <submittedName>
        <fullName evidence="2">Uncharacterized protein</fullName>
    </submittedName>
</protein>
<accession>A0A915KP87</accession>
<evidence type="ECO:0000313" key="2">
    <source>
        <dbReference type="WBParaSite" id="nRc.2.0.1.t39865-RA"/>
    </source>
</evidence>
<reference evidence="2" key="1">
    <citation type="submission" date="2022-11" db="UniProtKB">
        <authorList>
            <consortium name="WormBaseParasite"/>
        </authorList>
    </citation>
    <scope>IDENTIFICATION</scope>
</reference>